<comment type="caution">
    <text evidence="2">The sequence shown here is derived from an EMBL/GenBank/DDBJ whole genome shotgun (WGS) entry which is preliminary data.</text>
</comment>
<proteinExistence type="predicted"/>
<name>A0A1D1VWM6_RAMVA</name>
<protein>
    <recommendedName>
        <fullName evidence="1">IPT/TIG domain-containing protein</fullName>
    </recommendedName>
</protein>
<dbReference type="SUPFAM" id="SSF81296">
    <property type="entry name" value="E set domains"/>
    <property type="match status" value="1"/>
</dbReference>
<dbReference type="InterPro" id="IPR013783">
    <property type="entry name" value="Ig-like_fold"/>
</dbReference>
<dbReference type="CDD" id="cd00603">
    <property type="entry name" value="IPT_PCSR"/>
    <property type="match status" value="1"/>
</dbReference>
<dbReference type="AlphaFoldDB" id="A0A1D1VWM6"/>
<evidence type="ECO:0000313" key="3">
    <source>
        <dbReference type="Proteomes" id="UP000186922"/>
    </source>
</evidence>
<dbReference type="Gene3D" id="2.60.40.10">
    <property type="entry name" value="Immunoglobulins"/>
    <property type="match status" value="1"/>
</dbReference>
<dbReference type="STRING" id="947166.A0A1D1VWM6"/>
<evidence type="ECO:0000313" key="2">
    <source>
        <dbReference type="EMBL" id="GAV03019.1"/>
    </source>
</evidence>
<sequence>MFKSLSEMLTEQATADDPLSIIHSTKSKHFDRERSPVILNVQPIRVSTLGNTPVTIVGYNLGKDPDDVAHLFICGQDCVEGIEYVSSTKLKCRVKRWVPCRGVVTLYTKSGGKGVACQLLEVFDSLYGDAEEKPDDETSHLVALQQLEANEAALTMENTKCIVRINGLEEHNREAKAYVRRLQSLPPAEKFPSQRRSSFYSGR</sequence>
<dbReference type="EMBL" id="BDGG01000009">
    <property type="protein sequence ID" value="GAV03019.1"/>
    <property type="molecule type" value="Genomic_DNA"/>
</dbReference>
<feature type="domain" description="IPT/TIG" evidence="1">
    <location>
        <begin position="36"/>
        <end position="110"/>
    </location>
</feature>
<dbReference type="InterPro" id="IPR014756">
    <property type="entry name" value="Ig_E-set"/>
</dbReference>
<keyword evidence="3" id="KW-1185">Reference proteome</keyword>
<evidence type="ECO:0000259" key="1">
    <source>
        <dbReference type="Pfam" id="PF01833"/>
    </source>
</evidence>
<dbReference type="OrthoDB" id="26242at2759"/>
<dbReference type="InterPro" id="IPR002909">
    <property type="entry name" value="IPT_dom"/>
</dbReference>
<gene>
    <name evidence="2" type="primary">RvY_13509</name>
    <name evidence="2" type="synonym">RvY_13509.1</name>
    <name evidence="2" type="ORF">RvY_13509-1</name>
</gene>
<dbReference type="Proteomes" id="UP000186922">
    <property type="component" value="Unassembled WGS sequence"/>
</dbReference>
<accession>A0A1D1VWM6</accession>
<reference evidence="2 3" key="1">
    <citation type="journal article" date="2016" name="Nat. Commun.">
        <title>Extremotolerant tardigrade genome and improved radiotolerance of human cultured cells by tardigrade-unique protein.</title>
        <authorList>
            <person name="Hashimoto T."/>
            <person name="Horikawa D.D."/>
            <person name="Saito Y."/>
            <person name="Kuwahara H."/>
            <person name="Kozuka-Hata H."/>
            <person name="Shin-I T."/>
            <person name="Minakuchi Y."/>
            <person name="Ohishi K."/>
            <person name="Motoyama A."/>
            <person name="Aizu T."/>
            <person name="Enomoto A."/>
            <person name="Kondo K."/>
            <person name="Tanaka S."/>
            <person name="Hara Y."/>
            <person name="Koshikawa S."/>
            <person name="Sagara H."/>
            <person name="Miura T."/>
            <person name="Yokobori S."/>
            <person name="Miyagawa K."/>
            <person name="Suzuki Y."/>
            <person name="Kubo T."/>
            <person name="Oyama M."/>
            <person name="Kohara Y."/>
            <person name="Fujiyama A."/>
            <person name="Arakawa K."/>
            <person name="Katayama T."/>
            <person name="Toyoda A."/>
            <person name="Kunieda T."/>
        </authorList>
    </citation>
    <scope>NUCLEOTIDE SEQUENCE [LARGE SCALE GENOMIC DNA]</scope>
    <source>
        <strain evidence="2 3">YOKOZUNA-1</strain>
    </source>
</reference>
<organism evidence="2 3">
    <name type="scientific">Ramazzottius varieornatus</name>
    <name type="common">Water bear</name>
    <name type="synonym">Tardigrade</name>
    <dbReference type="NCBI Taxonomy" id="947166"/>
    <lineage>
        <taxon>Eukaryota</taxon>
        <taxon>Metazoa</taxon>
        <taxon>Ecdysozoa</taxon>
        <taxon>Tardigrada</taxon>
        <taxon>Eutardigrada</taxon>
        <taxon>Parachela</taxon>
        <taxon>Hypsibioidea</taxon>
        <taxon>Ramazzottiidae</taxon>
        <taxon>Ramazzottius</taxon>
    </lineage>
</organism>
<dbReference type="Pfam" id="PF01833">
    <property type="entry name" value="TIG"/>
    <property type="match status" value="1"/>
</dbReference>